<accession>G9ETF4</accession>
<reference evidence="1 2" key="1">
    <citation type="journal article" date="2011" name="BMC Genomics">
        <title>Insight into cross-talk between intra-amoebal pathogens.</title>
        <authorList>
            <person name="Gimenez G."/>
            <person name="Bertelli C."/>
            <person name="Moliner C."/>
            <person name="Robert C."/>
            <person name="Raoult D."/>
            <person name="Fournier P.E."/>
            <person name="Greub G."/>
        </authorList>
    </citation>
    <scope>NUCLEOTIDE SEQUENCE [LARGE SCALE GENOMIC DNA]</scope>
    <source>
        <strain evidence="1 2">LLAP12</strain>
    </source>
</reference>
<organism evidence="1 2">
    <name type="scientific">Legionella drancourtii LLAP12</name>
    <dbReference type="NCBI Taxonomy" id="658187"/>
    <lineage>
        <taxon>Bacteria</taxon>
        <taxon>Pseudomonadati</taxon>
        <taxon>Pseudomonadota</taxon>
        <taxon>Gammaproteobacteria</taxon>
        <taxon>Legionellales</taxon>
        <taxon>Legionellaceae</taxon>
        <taxon>Legionella</taxon>
    </lineage>
</organism>
<sequence length="220" mass="23940">MVSTGTVVASEPTKKIINIGIYAPFTSKSAYIGRNILGAMEIARGQLKSSEINYEFYTLDKFSAHANTVNTLQKFIDAHHINVLLTEGADTGTMAVPLAKKNSLIHFCLGCDAVADGKNTFQAQSPNHQHGALLTSAMKPEFVAQFKQEYFSQPVTEAGYAYDIFHFLNNSAVIAMKTNTNFSSQAIASNLLALKSGTGLMGPFRMDKQGISYQKETLTV</sequence>
<dbReference type="Proteomes" id="UP000002770">
    <property type="component" value="Unassembled WGS sequence"/>
</dbReference>
<name>G9ETF4_9GAMM</name>
<keyword evidence="2" id="KW-1185">Reference proteome</keyword>
<dbReference type="InParanoid" id="G9ETF4"/>
<evidence type="ECO:0000313" key="2">
    <source>
        <dbReference type="Proteomes" id="UP000002770"/>
    </source>
</evidence>
<proteinExistence type="predicted"/>
<dbReference type="eggNOG" id="COG0683">
    <property type="taxonomic scope" value="Bacteria"/>
</dbReference>
<gene>
    <name evidence="1" type="ORF">LDG_8586</name>
</gene>
<dbReference type="SUPFAM" id="SSF53822">
    <property type="entry name" value="Periplasmic binding protein-like I"/>
    <property type="match status" value="1"/>
</dbReference>
<dbReference type="Gene3D" id="3.40.50.2300">
    <property type="match status" value="1"/>
</dbReference>
<dbReference type="AlphaFoldDB" id="G9ETF4"/>
<protein>
    <recommendedName>
        <fullName evidence="3">Leucine-binding protein domain-containing protein</fullName>
    </recommendedName>
</protein>
<evidence type="ECO:0000313" key="1">
    <source>
        <dbReference type="EMBL" id="EHL29621.1"/>
    </source>
</evidence>
<dbReference type="EMBL" id="JH413847">
    <property type="protein sequence ID" value="EHL29621.1"/>
    <property type="molecule type" value="Genomic_DNA"/>
</dbReference>
<dbReference type="STRING" id="658187.LDG_8586"/>
<evidence type="ECO:0008006" key="3">
    <source>
        <dbReference type="Google" id="ProtNLM"/>
    </source>
</evidence>
<dbReference type="InterPro" id="IPR028082">
    <property type="entry name" value="Peripla_BP_I"/>
</dbReference>
<dbReference type="HOGENOM" id="CLU_1254633_0_0_6"/>